<dbReference type="EMBL" id="JAZBJZ010000066">
    <property type="protein sequence ID" value="MEE3718152.1"/>
    <property type="molecule type" value="Genomic_DNA"/>
</dbReference>
<gene>
    <name evidence="3" type="ORF">V2H45_15535</name>
</gene>
<feature type="compositionally biased region" description="Basic and acidic residues" evidence="1">
    <location>
        <begin position="102"/>
        <end position="121"/>
    </location>
</feature>
<feature type="chain" id="PRO_5043353681" evidence="2">
    <location>
        <begin position="26"/>
        <end position="121"/>
    </location>
</feature>
<dbReference type="Proteomes" id="UP001333818">
    <property type="component" value="Unassembled WGS sequence"/>
</dbReference>
<comment type="caution">
    <text evidence="3">The sequence shown here is derived from an EMBL/GenBank/DDBJ whole genome shotgun (WGS) entry which is preliminary data.</text>
</comment>
<reference evidence="3" key="1">
    <citation type="submission" date="2024-01" db="EMBL/GenBank/DDBJ databases">
        <title>Bank of Algae and Cyanobacteria of the Azores (BACA) strain genomes.</title>
        <authorList>
            <person name="Luz R."/>
            <person name="Cordeiro R."/>
            <person name="Fonseca A."/>
            <person name="Goncalves V."/>
        </authorList>
    </citation>
    <scope>NUCLEOTIDE SEQUENCE</scope>
    <source>
        <strain evidence="3">BACA0141</strain>
    </source>
</reference>
<feature type="compositionally biased region" description="Polar residues" evidence="1">
    <location>
        <begin position="69"/>
        <end position="100"/>
    </location>
</feature>
<keyword evidence="2" id="KW-0732">Signal</keyword>
<accession>A0AAW9PV26</accession>
<proteinExistence type="predicted"/>
<evidence type="ECO:0000256" key="2">
    <source>
        <dbReference type="SAM" id="SignalP"/>
    </source>
</evidence>
<feature type="region of interest" description="Disordered" evidence="1">
    <location>
        <begin position="53"/>
        <end position="121"/>
    </location>
</feature>
<protein>
    <submittedName>
        <fullName evidence="3">Uncharacterized protein</fullName>
    </submittedName>
</protein>
<dbReference type="AlphaFoldDB" id="A0AAW9PV26"/>
<feature type="signal peptide" evidence="2">
    <location>
        <begin position="1"/>
        <end position="25"/>
    </location>
</feature>
<evidence type="ECO:0000313" key="3">
    <source>
        <dbReference type="EMBL" id="MEE3718152.1"/>
    </source>
</evidence>
<name>A0AAW9PV26_9CYAN</name>
<keyword evidence="4" id="KW-1185">Reference proteome</keyword>
<sequence length="121" mass="13447">MKKTYFLSLLTIAASLGFVSLPAYADKNVTQIINQEINVVGNGNTINQSAVQTNVQTQSNNRKGKPGNLGNTDTYQELNQSADIRGNNNNVRMNAQQVNVSREGHRDRDHDRGHRGHKKDD</sequence>
<evidence type="ECO:0000256" key="1">
    <source>
        <dbReference type="SAM" id="MobiDB-lite"/>
    </source>
</evidence>
<evidence type="ECO:0000313" key="4">
    <source>
        <dbReference type="Proteomes" id="UP001333818"/>
    </source>
</evidence>
<organism evidence="3 4">
    <name type="scientific">Tumidithrix elongata BACA0141</name>
    <dbReference type="NCBI Taxonomy" id="2716417"/>
    <lineage>
        <taxon>Bacteria</taxon>
        <taxon>Bacillati</taxon>
        <taxon>Cyanobacteriota</taxon>
        <taxon>Cyanophyceae</taxon>
        <taxon>Pseudanabaenales</taxon>
        <taxon>Pseudanabaenaceae</taxon>
        <taxon>Tumidithrix</taxon>
        <taxon>Tumidithrix elongata</taxon>
    </lineage>
</organism>
<dbReference type="RefSeq" id="WP_330484584.1">
    <property type="nucleotide sequence ID" value="NZ_JAZBJZ010000066.1"/>
</dbReference>